<keyword evidence="3" id="KW-1185">Reference proteome</keyword>
<dbReference type="AlphaFoldDB" id="F4RJ65"/>
<dbReference type="InParanoid" id="F4RJ65"/>
<dbReference type="GeneID" id="18929917"/>
<feature type="region of interest" description="Disordered" evidence="1">
    <location>
        <begin position="384"/>
        <end position="403"/>
    </location>
</feature>
<evidence type="ECO:0000313" key="2">
    <source>
        <dbReference type="EMBL" id="EGG07678.1"/>
    </source>
</evidence>
<dbReference type="KEGG" id="mlr:MELLADRAFT_62494"/>
<reference evidence="3" key="1">
    <citation type="journal article" date="2011" name="Proc. Natl. Acad. Sci. U.S.A.">
        <title>Obligate biotrophy features unraveled by the genomic analysis of rust fungi.</title>
        <authorList>
            <person name="Duplessis S."/>
            <person name="Cuomo C.A."/>
            <person name="Lin Y.-C."/>
            <person name="Aerts A."/>
            <person name="Tisserant E."/>
            <person name="Veneault-Fourrey C."/>
            <person name="Joly D.L."/>
            <person name="Hacquard S."/>
            <person name="Amselem J."/>
            <person name="Cantarel B.L."/>
            <person name="Chiu R."/>
            <person name="Coutinho P.M."/>
            <person name="Feau N."/>
            <person name="Field M."/>
            <person name="Frey P."/>
            <person name="Gelhaye E."/>
            <person name="Goldberg J."/>
            <person name="Grabherr M.G."/>
            <person name="Kodira C.D."/>
            <person name="Kohler A."/>
            <person name="Kuees U."/>
            <person name="Lindquist E.A."/>
            <person name="Lucas S.M."/>
            <person name="Mago R."/>
            <person name="Mauceli E."/>
            <person name="Morin E."/>
            <person name="Murat C."/>
            <person name="Pangilinan J.L."/>
            <person name="Park R."/>
            <person name="Pearson M."/>
            <person name="Quesneville H."/>
            <person name="Rouhier N."/>
            <person name="Sakthikumar S."/>
            <person name="Salamov A.A."/>
            <person name="Schmutz J."/>
            <person name="Selles B."/>
            <person name="Shapiro H."/>
            <person name="Tanguay P."/>
            <person name="Tuskan G.A."/>
            <person name="Henrissat B."/>
            <person name="Van de Peer Y."/>
            <person name="Rouze P."/>
            <person name="Ellis J.G."/>
            <person name="Dodds P.N."/>
            <person name="Schein J.E."/>
            <person name="Zhong S."/>
            <person name="Hamelin R.C."/>
            <person name="Grigoriev I.V."/>
            <person name="Szabo L.J."/>
            <person name="Martin F."/>
        </authorList>
    </citation>
    <scope>NUCLEOTIDE SEQUENCE [LARGE SCALE GENOMIC DNA]</scope>
    <source>
        <strain evidence="3">98AG31 / pathotype 3-4-7</strain>
    </source>
</reference>
<feature type="region of interest" description="Disordered" evidence="1">
    <location>
        <begin position="305"/>
        <end position="324"/>
    </location>
</feature>
<feature type="region of interest" description="Disordered" evidence="1">
    <location>
        <begin position="331"/>
        <end position="354"/>
    </location>
</feature>
<protein>
    <submittedName>
        <fullName evidence="2">Uncharacterized protein</fullName>
    </submittedName>
</protein>
<organism evidence="3">
    <name type="scientific">Melampsora larici-populina (strain 98AG31 / pathotype 3-4-7)</name>
    <name type="common">Poplar leaf rust fungus</name>
    <dbReference type="NCBI Taxonomy" id="747676"/>
    <lineage>
        <taxon>Eukaryota</taxon>
        <taxon>Fungi</taxon>
        <taxon>Dikarya</taxon>
        <taxon>Basidiomycota</taxon>
        <taxon>Pucciniomycotina</taxon>
        <taxon>Pucciniomycetes</taxon>
        <taxon>Pucciniales</taxon>
        <taxon>Melampsoraceae</taxon>
        <taxon>Melampsora</taxon>
    </lineage>
</organism>
<dbReference type="EMBL" id="GL883103">
    <property type="protein sequence ID" value="EGG07678.1"/>
    <property type="molecule type" value="Genomic_DNA"/>
</dbReference>
<name>F4RJ65_MELLP</name>
<dbReference type="VEuPathDB" id="FungiDB:MELLADRAFT_62494"/>
<evidence type="ECO:0000256" key="1">
    <source>
        <dbReference type="SAM" id="MobiDB-lite"/>
    </source>
</evidence>
<dbReference type="RefSeq" id="XP_007409010.1">
    <property type="nucleotide sequence ID" value="XM_007408948.1"/>
</dbReference>
<gene>
    <name evidence="2" type="ORF">MELLADRAFT_62494</name>
</gene>
<evidence type="ECO:0000313" key="3">
    <source>
        <dbReference type="Proteomes" id="UP000001072"/>
    </source>
</evidence>
<sequence length="757" mass="85999">MKLPHLDLCFFLSFPSELLQVALRIRQDQALSNSTADPSNMKSFQTMILMFDWPVLLTAMGVSDLSKIIGRPVSTTESYAKSWSHFTEHDPPLHQQEVSRSELETRYPSNVWRSGSQMEPHWPDTHLFNAPSSDAHTKNIAEGTWFEDQLESPGHYSELNHVMGELPGIKPDLRSWLDQLSAADFDGDLHNDGFHSSSPYNSVTGLRGHSEVQTTYHRDPLAISTSPHNQFSQSSSGHHIPAEHPIAFLDSDLARMLDENENFSFDSQTLNKEPAAILHDTSSHYPVSQAISSIENAGRPHETFKDASDHVAHGTPRSTWPTLPISEATLASESSPNYGLRDSPSASDPNPLLQFLSPATHFQEDHPTPGQLFRSGQLKRPFTTEEVEFQSSKHKTRQNPSSFDAKEGFISQVQRYRPSIHTDLPISASSDPPNKQPSWLQFEPHTTPELDSEPNHISKLKEHDHEGNMSDDPVDLEIHQSNIKSIAKYYGKSWHREGLKKEILLQDDAKLGVVKLGSSYNHQSILPKARDIIDGYQPEIKKFLDLFSVNRIKTEHIPYLELNMKELLDNFLDIVTICSEVVSSIGLHTNMEEDVRDGYQWFIKTLAALPDTPFEYLPLIGNTKRLNNEKLFDKEFHGLSPYAGTVFWLSHRFHIRRRETVGASLGLAFMLENRKHWLKYLTSSLAVNVCGKKLCNIYQTWFPKRKRALFLLYIFHPTTFMAVHTASSLHILIEFLDSGELLWMSSYTNISQVFEES</sequence>
<dbReference type="HOGENOM" id="CLU_007545_0_0_1"/>
<accession>F4RJ65</accession>
<dbReference type="Proteomes" id="UP000001072">
    <property type="component" value="Unassembled WGS sequence"/>
</dbReference>
<proteinExistence type="predicted"/>